<dbReference type="EMBL" id="FTPS01000001">
    <property type="protein sequence ID" value="SIT80503.1"/>
    <property type="molecule type" value="Genomic_DNA"/>
</dbReference>
<name>A0A1R3WSF7_9RHOB</name>
<dbReference type="GO" id="GO:0009425">
    <property type="term" value="C:bacterial-type flagellum basal body"/>
    <property type="evidence" value="ECO:0007669"/>
    <property type="project" value="UniProtKB-SubCell"/>
</dbReference>
<dbReference type="STRING" id="515897.SAMN05421849_1323"/>
<keyword evidence="4" id="KW-0969">Cilium</keyword>
<dbReference type="InterPro" id="IPR001444">
    <property type="entry name" value="Flag_bb_rod_N"/>
</dbReference>
<protein>
    <submittedName>
        <fullName evidence="4">Flagellar basal-body rod protein FlgB</fullName>
    </submittedName>
</protein>
<dbReference type="RefSeq" id="WP_076648826.1">
    <property type="nucleotide sequence ID" value="NZ_FTPS01000001.1"/>
</dbReference>
<keyword evidence="4" id="KW-0966">Cell projection</keyword>
<feature type="region of interest" description="Disordered" evidence="2">
    <location>
        <begin position="59"/>
        <end position="81"/>
    </location>
</feature>
<proteinExistence type="predicted"/>
<dbReference type="Pfam" id="PF00460">
    <property type="entry name" value="Flg_bb_rod"/>
    <property type="match status" value="1"/>
</dbReference>
<evidence type="ECO:0000313" key="5">
    <source>
        <dbReference type="Proteomes" id="UP000192455"/>
    </source>
</evidence>
<keyword evidence="5" id="KW-1185">Reference proteome</keyword>
<dbReference type="NCBIfam" id="NF009270">
    <property type="entry name" value="PRK12627.1"/>
    <property type="match status" value="1"/>
</dbReference>
<feature type="domain" description="Flagellar basal body rod protein N-terminal" evidence="3">
    <location>
        <begin position="19"/>
        <end position="38"/>
    </location>
</feature>
<dbReference type="Proteomes" id="UP000192455">
    <property type="component" value="Unassembled WGS sequence"/>
</dbReference>
<comment type="subcellular location">
    <subcellularLocation>
        <location evidence="1">Bacterial flagellum basal body</location>
    </subcellularLocation>
</comment>
<gene>
    <name evidence="4" type="ORF">SAMN05421849_1323</name>
</gene>
<sequence>MFSELDIFRTAHAMASHAGRQQEAIARNIANSDTPGYRTREVPSFSEILDGDSGFAMRRTRPGHIAPDPAEPVTGIGRATGNPVSIEEEMLKATGVARDHERALAIYRSSLSVLRSSLGRF</sequence>
<dbReference type="OrthoDB" id="9788334at2"/>
<reference evidence="4 5" key="1">
    <citation type="submission" date="2017-01" db="EMBL/GenBank/DDBJ databases">
        <authorList>
            <person name="Mah S.A."/>
            <person name="Swanson W.J."/>
            <person name="Moy G.W."/>
            <person name="Vacquier V.D."/>
        </authorList>
    </citation>
    <scope>NUCLEOTIDE SEQUENCE [LARGE SCALE GENOMIC DNA]</scope>
    <source>
        <strain evidence="4 5">DSM 21219</strain>
    </source>
</reference>
<evidence type="ECO:0000256" key="2">
    <source>
        <dbReference type="SAM" id="MobiDB-lite"/>
    </source>
</evidence>
<accession>A0A1R3WSF7</accession>
<dbReference type="AlphaFoldDB" id="A0A1R3WSF7"/>
<evidence type="ECO:0000313" key="4">
    <source>
        <dbReference type="EMBL" id="SIT80503.1"/>
    </source>
</evidence>
<keyword evidence="4" id="KW-0282">Flagellum</keyword>
<organism evidence="4 5">
    <name type="scientific">Pontibaca methylaminivorans</name>
    <dbReference type="NCBI Taxonomy" id="515897"/>
    <lineage>
        <taxon>Bacteria</taxon>
        <taxon>Pseudomonadati</taxon>
        <taxon>Pseudomonadota</taxon>
        <taxon>Alphaproteobacteria</taxon>
        <taxon>Rhodobacterales</taxon>
        <taxon>Roseobacteraceae</taxon>
        <taxon>Pontibaca</taxon>
    </lineage>
</organism>
<evidence type="ECO:0000259" key="3">
    <source>
        <dbReference type="Pfam" id="PF00460"/>
    </source>
</evidence>
<evidence type="ECO:0000256" key="1">
    <source>
        <dbReference type="ARBA" id="ARBA00004117"/>
    </source>
</evidence>